<dbReference type="SUPFAM" id="SSF56672">
    <property type="entry name" value="DNA/RNA polymerases"/>
    <property type="match status" value="1"/>
</dbReference>
<keyword evidence="3" id="KW-0235">DNA replication</keyword>
<evidence type="ECO:0000313" key="7">
    <source>
        <dbReference type="Proteomes" id="UP001275436"/>
    </source>
</evidence>
<dbReference type="Proteomes" id="UP001275436">
    <property type="component" value="Unassembled WGS sequence"/>
</dbReference>
<dbReference type="RefSeq" id="WP_317957660.1">
    <property type="nucleotide sequence ID" value="NZ_BSKO01000001.1"/>
</dbReference>
<proteinExistence type="inferred from homology"/>
<evidence type="ECO:0000256" key="4">
    <source>
        <dbReference type="ARBA" id="ARBA00049244"/>
    </source>
</evidence>
<sequence>METLAIDIETYSGTDLIKTGVYRYVEDPDFEILLFAYAFNDDPVTVIDLLDFEEVPSEVMEALTNPEIIKTAFNANFERTCIAKHFDLEMHPTQWRCSSVHALSLGLPNHLGGVAKAMKLDVEKDQKGKNLIKYFSVPCKPTKANGKRTRNYPHHDEEKWQQYVEYCRQDVIVEREIRKKLEKFPIPKKEQKLWEVDQLINDRGVYLDQELVNQAIACDKQYKDRLLQRAADVTGLDNPNSLPQLKKWLKQQTGEEVKSLTKDTVPDLIAKAKNPAVQEALEIRMELARTSVTKFNKMHIVVNQDSRVRGILQFYGANRTGRWAGRLVQIHNLRKNELPDLTLARDLLKEGNFDLLELLFGDVPDTLSQLLRPSFVPTPGNRFIVSDFSAIEARVIAWLADEAWRLKVFNSHGKIYEASASTMFNVPIEEIDKGSPLRQKGKVSELALGYQGGPGALIQMGALDMGIDEDELPELVRTWRDANPNIRQLWYITEANALAAVRGKTSVDGPKGLCFIYESGTLFIRLPSGRNLAYVRPRIEVDERFNKDKLTYEGVGENGRWERISTYGGKLVENIIQAIARDCLGESLINLEEAGYKTTMHVHDEAVLDVPIGEGSMDEVVEIMGRPVKWAKGLPLTADAYETDYYMKD</sequence>
<feature type="domain" description="DNA-directed DNA polymerase family A palm" evidence="5">
    <location>
        <begin position="368"/>
        <end position="614"/>
    </location>
</feature>
<keyword evidence="7" id="KW-1185">Reference proteome</keyword>
<dbReference type="Pfam" id="PF00476">
    <property type="entry name" value="DNA_pol_A"/>
    <property type="match status" value="1"/>
</dbReference>
<dbReference type="Gene3D" id="3.30.420.10">
    <property type="entry name" value="Ribonuclease H-like superfamily/Ribonuclease H"/>
    <property type="match status" value="1"/>
</dbReference>
<dbReference type="PANTHER" id="PTHR10133">
    <property type="entry name" value="DNA POLYMERASE I"/>
    <property type="match status" value="1"/>
</dbReference>
<dbReference type="EC" id="2.7.7.7" evidence="2"/>
<dbReference type="CDD" id="cd08642">
    <property type="entry name" value="DNA_pol_A_pol_I_A"/>
    <property type="match status" value="1"/>
</dbReference>
<dbReference type="PANTHER" id="PTHR10133:SF27">
    <property type="entry name" value="DNA POLYMERASE NU"/>
    <property type="match status" value="1"/>
</dbReference>
<dbReference type="InterPro" id="IPR002298">
    <property type="entry name" value="DNA_polymerase_A"/>
</dbReference>
<dbReference type="InterPro" id="IPR036397">
    <property type="entry name" value="RNaseH_sf"/>
</dbReference>
<evidence type="ECO:0000313" key="6">
    <source>
        <dbReference type="EMBL" id="GLO64725.1"/>
    </source>
</evidence>
<evidence type="ECO:0000256" key="2">
    <source>
        <dbReference type="ARBA" id="ARBA00012417"/>
    </source>
</evidence>
<dbReference type="SMART" id="SM00482">
    <property type="entry name" value="POLAc"/>
    <property type="match status" value="1"/>
</dbReference>
<dbReference type="InterPro" id="IPR001098">
    <property type="entry name" value="DNA-dir_DNA_pol_A_palm_dom"/>
</dbReference>
<reference evidence="6 7" key="1">
    <citation type="submission" date="2023-02" db="EMBL/GenBank/DDBJ databases">
        <title>Oceanobacillus kimchii IFOP_LL358 isolated form Alexandrium catenella lab strain.</title>
        <authorList>
            <person name="Gajardo G."/>
            <person name="Ueki S."/>
            <person name="Maruyama F."/>
        </authorList>
    </citation>
    <scope>NUCLEOTIDE SEQUENCE [LARGE SCALE GENOMIC DNA]</scope>
    <source>
        <strain evidence="6 7">IFOP_LL358</strain>
    </source>
</reference>
<organism evidence="6 7">
    <name type="scientific">Oceanobacillus kimchii</name>
    <dbReference type="NCBI Taxonomy" id="746691"/>
    <lineage>
        <taxon>Bacteria</taxon>
        <taxon>Bacillati</taxon>
        <taxon>Bacillota</taxon>
        <taxon>Bacilli</taxon>
        <taxon>Bacillales</taxon>
        <taxon>Bacillaceae</taxon>
        <taxon>Oceanobacillus</taxon>
    </lineage>
</organism>
<dbReference type="Gene3D" id="1.10.150.20">
    <property type="entry name" value="5' to 3' exonuclease, C-terminal subdomain"/>
    <property type="match status" value="1"/>
</dbReference>
<name>A0ABQ5TFI6_9BACI</name>
<gene>
    <name evidence="6" type="ORF">MACH08_05090</name>
</gene>
<comment type="catalytic activity">
    <reaction evidence="4">
        <text>DNA(n) + a 2'-deoxyribonucleoside 5'-triphosphate = DNA(n+1) + diphosphate</text>
        <dbReference type="Rhea" id="RHEA:22508"/>
        <dbReference type="Rhea" id="RHEA-COMP:17339"/>
        <dbReference type="Rhea" id="RHEA-COMP:17340"/>
        <dbReference type="ChEBI" id="CHEBI:33019"/>
        <dbReference type="ChEBI" id="CHEBI:61560"/>
        <dbReference type="ChEBI" id="CHEBI:173112"/>
        <dbReference type="EC" id="2.7.7.7"/>
    </reaction>
</comment>
<accession>A0ABQ5TFI6</accession>
<dbReference type="InterPro" id="IPR012337">
    <property type="entry name" value="RNaseH-like_sf"/>
</dbReference>
<dbReference type="InterPro" id="IPR043502">
    <property type="entry name" value="DNA/RNA_pol_sf"/>
</dbReference>
<evidence type="ECO:0000256" key="1">
    <source>
        <dbReference type="ARBA" id="ARBA00007705"/>
    </source>
</evidence>
<evidence type="ECO:0000256" key="3">
    <source>
        <dbReference type="ARBA" id="ARBA00022705"/>
    </source>
</evidence>
<evidence type="ECO:0000259" key="5">
    <source>
        <dbReference type="SMART" id="SM00482"/>
    </source>
</evidence>
<protein>
    <recommendedName>
        <fullName evidence="2">DNA-directed DNA polymerase</fullName>
        <ecNumber evidence="2">2.7.7.7</ecNumber>
    </recommendedName>
</protein>
<comment type="similarity">
    <text evidence="1">Belongs to the DNA polymerase type-A family.</text>
</comment>
<comment type="caution">
    <text evidence="6">The sequence shown here is derived from an EMBL/GenBank/DDBJ whole genome shotgun (WGS) entry which is preliminary data.</text>
</comment>
<dbReference type="EMBL" id="BSKO01000001">
    <property type="protein sequence ID" value="GLO64725.1"/>
    <property type="molecule type" value="Genomic_DNA"/>
</dbReference>
<dbReference type="SUPFAM" id="SSF53098">
    <property type="entry name" value="Ribonuclease H-like"/>
    <property type="match status" value="1"/>
</dbReference>